<keyword evidence="2" id="KW-1185">Reference proteome</keyword>
<protein>
    <submittedName>
        <fullName evidence="1">Uncharacterized protein</fullName>
    </submittedName>
</protein>
<dbReference type="RefSeq" id="WP_293596620.1">
    <property type="nucleotide sequence ID" value="NZ_JBHSRS010000016.1"/>
</dbReference>
<dbReference type="EMBL" id="JBHSRS010000016">
    <property type="protein sequence ID" value="MFC6281112.1"/>
    <property type="molecule type" value="Genomic_DNA"/>
</dbReference>
<evidence type="ECO:0000313" key="2">
    <source>
        <dbReference type="Proteomes" id="UP001596270"/>
    </source>
</evidence>
<proteinExistence type="predicted"/>
<dbReference type="Proteomes" id="UP001596270">
    <property type="component" value="Unassembled WGS sequence"/>
</dbReference>
<gene>
    <name evidence="1" type="ORF">ACFQND_07710</name>
</gene>
<organism evidence="1 2">
    <name type="scientific">Polaromonas aquatica</name>
    <dbReference type="NCBI Taxonomy" id="332657"/>
    <lineage>
        <taxon>Bacteria</taxon>
        <taxon>Pseudomonadati</taxon>
        <taxon>Pseudomonadota</taxon>
        <taxon>Betaproteobacteria</taxon>
        <taxon>Burkholderiales</taxon>
        <taxon>Comamonadaceae</taxon>
        <taxon>Polaromonas</taxon>
    </lineage>
</organism>
<reference evidence="2" key="1">
    <citation type="journal article" date="2019" name="Int. J. Syst. Evol. Microbiol.">
        <title>The Global Catalogue of Microorganisms (GCM) 10K type strain sequencing project: providing services to taxonomists for standard genome sequencing and annotation.</title>
        <authorList>
            <consortium name="The Broad Institute Genomics Platform"/>
            <consortium name="The Broad Institute Genome Sequencing Center for Infectious Disease"/>
            <person name="Wu L."/>
            <person name="Ma J."/>
        </authorList>
    </citation>
    <scope>NUCLEOTIDE SEQUENCE [LARGE SCALE GENOMIC DNA]</scope>
    <source>
        <strain evidence="2">CCUG 39402</strain>
    </source>
</reference>
<sequence length="47" mass="5533">MKGWYREYEQWLDLPVGYAGREPKYPQAQKEAAVEHYLNVNSIMSVS</sequence>
<comment type="caution">
    <text evidence="1">The sequence shown here is derived from an EMBL/GenBank/DDBJ whole genome shotgun (WGS) entry which is preliminary data.</text>
</comment>
<evidence type="ECO:0000313" key="1">
    <source>
        <dbReference type="EMBL" id="MFC6281112.1"/>
    </source>
</evidence>
<accession>A0ABW1TV14</accession>
<name>A0ABW1TV14_9BURK</name>